<sequence length="318" mass="33035">MPENIRKALICGATAFLPVAVFGVAATANAAPVARAAGASFPAHYSAPYLQIGSSDAGDMAKDMSASGDKFYTLAFLTPKSGCTPEWEDGGDSVGAFSSQITALQNAGGNVIISFGGASGGELAEKCTSVSSLEAAYAKVVSTYHVTRLDFDIEGDDLNNKTANSRRDQALAALQKANPSVQVDYTLPVDPTGLESNATTLLKDAHSKGVAVQVVNIMTMDFGDGENALNDAESAAKATVPQLESVFGVSSSKAWGMLGLTPIAGHNDDNENFTQSNASTLESFAASHGVQELAFWEVDGYDKGTGYAYSKIFNKITG</sequence>
<feature type="chain" id="PRO_5045128388" evidence="1">
    <location>
        <begin position="31"/>
        <end position="318"/>
    </location>
</feature>
<feature type="signal peptide" evidence="1">
    <location>
        <begin position="1"/>
        <end position="30"/>
    </location>
</feature>
<dbReference type="PROSITE" id="PS51910">
    <property type="entry name" value="GH18_2"/>
    <property type="match status" value="1"/>
</dbReference>
<dbReference type="InterPro" id="IPR001223">
    <property type="entry name" value="Glyco_hydro18_cat"/>
</dbReference>
<comment type="caution">
    <text evidence="3">The sequence shown here is derived from an EMBL/GenBank/DDBJ whole genome shotgun (WGS) entry which is preliminary data.</text>
</comment>
<reference evidence="3 4" key="1">
    <citation type="submission" date="2020-02" db="EMBL/GenBank/DDBJ databases">
        <title>Acidophilic actinobacteria isolated from forest soil.</title>
        <authorList>
            <person name="Golinska P."/>
        </authorList>
    </citation>
    <scope>NUCLEOTIDE SEQUENCE [LARGE SCALE GENOMIC DNA]</scope>
    <source>
        <strain evidence="3 4">NL8</strain>
    </source>
</reference>
<evidence type="ECO:0000313" key="3">
    <source>
        <dbReference type="EMBL" id="MBS2549061.1"/>
    </source>
</evidence>
<organism evidence="3 4">
    <name type="scientific">Catenulispora pinistramenti</name>
    <dbReference type="NCBI Taxonomy" id="2705254"/>
    <lineage>
        <taxon>Bacteria</taxon>
        <taxon>Bacillati</taxon>
        <taxon>Actinomycetota</taxon>
        <taxon>Actinomycetes</taxon>
        <taxon>Catenulisporales</taxon>
        <taxon>Catenulisporaceae</taxon>
        <taxon>Catenulispora</taxon>
    </lineage>
</organism>
<accession>A0ABS5KSN5</accession>
<dbReference type="RefSeq" id="WP_212010638.1">
    <property type="nucleotide sequence ID" value="NZ_JAAFYZ010000062.1"/>
</dbReference>
<evidence type="ECO:0000313" key="4">
    <source>
        <dbReference type="Proteomes" id="UP000730482"/>
    </source>
</evidence>
<name>A0ABS5KSN5_9ACTN</name>
<dbReference type="PANTHER" id="PTHR42976">
    <property type="entry name" value="BIFUNCTIONAL CHITINASE/LYSOZYME-RELATED"/>
    <property type="match status" value="1"/>
</dbReference>
<protein>
    <submittedName>
        <fullName evidence="3">Chitinase</fullName>
    </submittedName>
</protein>
<evidence type="ECO:0000259" key="2">
    <source>
        <dbReference type="PROSITE" id="PS51910"/>
    </source>
</evidence>
<dbReference type="SUPFAM" id="SSF51445">
    <property type="entry name" value="(Trans)glycosidases"/>
    <property type="match status" value="1"/>
</dbReference>
<keyword evidence="4" id="KW-1185">Reference proteome</keyword>
<dbReference type="InterPro" id="IPR017853">
    <property type="entry name" value="GH"/>
</dbReference>
<dbReference type="InterPro" id="IPR052750">
    <property type="entry name" value="GH18_Chitinase"/>
</dbReference>
<dbReference type="Proteomes" id="UP000730482">
    <property type="component" value="Unassembled WGS sequence"/>
</dbReference>
<feature type="domain" description="GH18" evidence="2">
    <location>
        <begin position="43"/>
        <end position="318"/>
    </location>
</feature>
<dbReference type="PANTHER" id="PTHR42976:SF1">
    <property type="entry name" value="GH18 DOMAIN-CONTAINING PROTEIN-RELATED"/>
    <property type="match status" value="1"/>
</dbReference>
<gene>
    <name evidence="3" type="ORF">KGQ19_19530</name>
</gene>
<keyword evidence="1" id="KW-0732">Signal</keyword>
<dbReference type="EMBL" id="JAAFYZ010000062">
    <property type="protein sequence ID" value="MBS2549061.1"/>
    <property type="molecule type" value="Genomic_DNA"/>
</dbReference>
<dbReference type="CDD" id="cd06543">
    <property type="entry name" value="GH18_PF-ChiA-like"/>
    <property type="match status" value="1"/>
</dbReference>
<evidence type="ECO:0000256" key="1">
    <source>
        <dbReference type="SAM" id="SignalP"/>
    </source>
</evidence>
<dbReference type="Gene3D" id="3.20.20.80">
    <property type="entry name" value="Glycosidases"/>
    <property type="match status" value="1"/>
</dbReference>
<proteinExistence type="predicted"/>